<reference evidence="1 2" key="1">
    <citation type="journal article" date="2016" name="Nat. Commun.">
        <title>Thousands of microbial genomes shed light on interconnected biogeochemical processes in an aquifer system.</title>
        <authorList>
            <person name="Anantharaman K."/>
            <person name="Brown C.T."/>
            <person name="Hug L.A."/>
            <person name="Sharon I."/>
            <person name="Castelle C.J."/>
            <person name="Probst A.J."/>
            <person name="Thomas B.C."/>
            <person name="Singh A."/>
            <person name="Wilkins M.J."/>
            <person name="Karaoz U."/>
            <person name="Brodie E.L."/>
            <person name="Williams K.H."/>
            <person name="Hubbard S.S."/>
            <person name="Banfield J.F."/>
        </authorList>
    </citation>
    <scope>NUCLEOTIDE SEQUENCE [LARGE SCALE GENOMIC DNA]</scope>
</reference>
<protein>
    <submittedName>
        <fullName evidence="1">Uncharacterized protein</fullName>
    </submittedName>
</protein>
<evidence type="ECO:0000313" key="1">
    <source>
        <dbReference type="EMBL" id="OGK23826.1"/>
    </source>
</evidence>
<organism evidence="1 2">
    <name type="scientific">Candidatus Roizmanbacteria bacterium RIFCSPHIGHO2_02_FULL_37_24</name>
    <dbReference type="NCBI Taxonomy" id="1802037"/>
    <lineage>
        <taxon>Bacteria</taxon>
        <taxon>Candidatus Roizmaniibacteriota</taxon>
    </lineage>
</organism>
<gene>
    <name evidence="1" type="ORF">A3C24_01500</name>
</gene>
<evidence type="ECO:0000313" key="2">
    <source>
        <dbReference type="Proteomes" id="UP000177159"/>
    </source>
</evidence>
<accession>A0A1F7GZ61</accession>
<dbReference type="AlphaFoldDB" id="A0A1F7GZ61"/>
<dbReference type="EMBL" id="MFZM01000016">
    <property type="protein sequence ID" value="OGK23826.1"/>
    <property type="molecule type" value="Genomic_DNA"/>
</dbReference>
<name>A0A1F7GZ61_9BACT</name>
<proteinExistence type="predicted"/>
<comment type="caution">
    <text evidence="1">The sequence shown here is derived from an EMBL/GenBank/DDBJ whole genome shotgun (WGS) entry which is preliminary data.</text>
</comment>
<dbReference type="Proteomes" id="UP000177159">
    <property type="component" value="Unassembled WGS sequence"/>
</dbReference>
<sequence length="112" mass="12821">MSLPELNQLGVVTNGVADILYPNDIETPYKAPPITCLEFWTPEEPEECAAHLEVLRRCISGFDPGDSQHTDFFDAHAHRIRQGIKDETIKVPDFLFIFFERDFHMAFPNGKD</sequence>